<comment type="subcellular location">
    <subcellularLocation>
        <location evidence="2">Membrane</location>
    </subcellularLocation>
</comment>
<dbReference type="Gene3D" id="1.10.287.130">
    <property type="match status" value="1"/>
</dbReference>
<dbReference type="SUPFAM" id="SSF47384">
    <property type="entry name" value="Homodimeric domain of signal transducing histidine kinase"/>
    <property type="match status" value="1"/>
</dbReference>
<accession>A0A1M5YEG9</accession>
<feature type="domain" description="Histidine kinase" evidence="12">
    <location>
        <begin position="244"/>
        <end position="457"/>
    </location>
</feature>
<feature type="domain" description="HAMP" evidence="13">
    <location>
        <begin position="185"/>
        <end position="236"/>
    </location>
</feature>
<dbReference type="InterPro" id="IPR036097">
    <property type="entry name" value="HisK_dim/P_sf"/>
</dbReference>
<evidence type="ECO:0000313" key="14">
    <source>
        <dbReference type="EMBL" id="SHI10376.1"/>
    </source>
</evidence>
<evidence type="ECO:0000313" key="15">
    <source>
        <dbReference type="Proteomes" id="UP000184226"/>
    </source>
</evidence>
<dbReference type="GO" id="GO:0000155">
    <property type="term" value="F:phosphorelay sensor kinase activity"/>
    <property type="evidence" value="ECO:0007669"/>
    <property type="project" value="InterPro"/>
</dbReference>
<dbReference type="Proteomes" id="UP000184226">
    <property type="component" value="Unassembled WGS sequence"/>
</dbReference>
<keyword evidence="10 11" id="KW-0472">Membrane</keyword>
<evidence type="ECO:0000256" key="8">
    <source>
        <dbReference type="ARBA" id="ARBA00022989"/>
    </source>
</evidence>
<evidence type="ECO:0000256" key="3">
    <source>
        <dbReference type="ARBA" id="ARBA00012438"/>
    </source>
</evidence>
<dbReference type="SMART" id="SM00387">
    <property type="entry name" value="HATPase_c"/>
    <property type="match status" value="1"/>
</dbReference>
<dbReference type="AlphaFoldDB" id="A0A1M5YEG9"/>
<dbReference type="GO" id="GO:0005886">
    <property type="term" value="C:plasma membrane"/>
    <property type="evidence" value="ECO:0007669"/>
    <property type="project" value="TreeGrafter"/>
</dbReference>
<evidence type="ECO:0000256" key="11">
    <source>
        <dbReference type="SAM" id="Phobius"/>
    </source>
</evidence>
<dbReference type="SMART" id="SM00388">
    <property type="entry name" value="HisKA"/>
    <property type="match status" value="1"/>
</dbReference>
<feature type="transmembrane region" description="Helical" evidence="11">
    <location>
        <begin position="12"/>
        <end position="31"/>
    </location>
</feature>
<dbReference type="Gene3D" id="3.40.190.10">
    <property type="entry name" value="Periplasmic binding protein-like II"/>
    <property type="match status" value="2"/>
</dbReference>
<dbReference type="CDD" id="cd00082">
    <property type="entry name" value="HisKA"/>
    <property type="match status" value="1"/>
</dbReference>
<evidence type="ECO:0000256" key="7">
    <source>
        <dbReference type="ARBA" id="ARBA00022777"/>
    </source>
</evidence>
<evidence type="ECO:0000256" key="5">
    <source>
        <dbReference type="ARBA" id="ARBA00022679"/>
    </source>
</evidence>
<dbReference type="PANTHER" id="PTHR45436:SF1">
    <property type="entry name" value="SENSOR PROTEIN QSEC"/>
    <property type="match status" value="1"/>
</dbReference>
<dbReference type="CDD" id="cd00075">
    <property type="entry name" value="HATPase"/>
    <property type="match status" value="1"/>
</dbReference>
<keyword evidence="7 14" id="KW-0418">Kinase</keyword>
<dbReference type="InterPro" id="IPR004358">
    <property type="entry name" value="Sig_transdc_His_kin-like_C"/>
</dbReference>
<keyword evidence="15" id="KW-1185">Reference proteome</keyword>
<dbReference type="InterPro" id="IPR003660">
    <property type="entry name" value="HAMP_dom"/>
</dbReference>
<feature type="transmembrane region" description="Helical" evidence="11">
    <location>
        <begin position="161"/>
        <end position="184"/>
    </location>
</feature>
<evidence type="ECO:0000256" key="6">
    <source>
        <dbReference type="ARBA" id="ARBA00022692"/>
    </source>
</evidence>
<dbReference type="Pfam" id="PF08521">
    <property type="entry name" value="2CSK_N"/>
    <property type="match status" value="1"/>
</dbReference>
<dbReference type="InterPro" id="IPR005467">
    <property type="entry name" value="His_kinase_dom"/>
</dbReference>
<dbReference type="RefSeq" id="WP_073104605.1">
    <property type="nucleotide sequence ID" value="NZ_FQXE01000009.1"/>
</dbReference>
<dbReference type="SUPFAM" id="SSF53850">
    <property type="entry name" value="Periplasmic binding protein-like II"/>
    <property type="match status" value="1"/>
</dbReference>
<dbReference type="InterPro" id="IPR003594">
    <property type="entry name" value="HATPase_dom"/>
</dbReference>
<reference evidence="14 15" key="1">
    <citation type="submission" date="2016-11" db="EMBL/GenBank/DDBJ databases">
        <authorList>
            <person name="Jaros S."/>
            <person name="Januszkiewicz K."/>
            <person name="Wedrychowicz H."/>
        </authorList>
    </citation>
    <scope>NUCLEOTIDE SEQUENCE [LARGE SCALE GENOMIC DNA]</scope>
    <source>
        <strain evidence="14 15">CGMCC 1.10190</strain>
    </source>
</reference>
<dbReference type="Pfam" id="PF13531">
    <property type="entry name" value="SBP_bac_11"/>
    <property type="match status" value="1"/>
</dbReference>
<dbReference type="PROSITE" id="PS50885">
    <property type="entry name" value="HAMP"/>
    <property type="match status" value="1"/>
</dbReference>
<keyword evidence="4" id="KW-0597">Phosphoprotein</keyword>
<dbReference type="SUPFAM" id="SSF55874">
    <property type="entry name" value="ATPase domain of HSP90 chaperone/DNA topoisomerase II/histidine kinase"/>
    <property type="match status" value="1"/>
</dbReference>
<gene>
    <name evidence="14" type="ORF">SAMN04488135_10918</name>
</gene>
<keyword evidence="8 11" id="KW-1133">Transmembrane helix</keyword>
<comment type="catalytic activity">
    <reaction evidence="1">
        <text>ATP + protein L-histidine = ADP + protein N-phospho-L-histidine.</text>
        <dbReference type="EC" id="2.7.13.3"/>
    </reaction>
</comment>
<dbReference type="Pfam" id="PF02518">
    <property type="entry name" value="HATPase_c"/>
    <property type="match status" value="1"/>
</dbReference>
<dbReference type="InterPro" id="IPR003661">
    <property type="entry name" value="HisK_dim/P_dom"/>
</dbReference>
<dbReference type="OrthoDB" id="8554694at2"/>
<dbReference type="PANTHER" id="PTHR45436">
    <property type="entry name" value="SENSOR HISTIDINE KINASE YKOH"/>
    <property type="match status" value="1"/>
</dbReference>
<dbReference type="InterPro" id="IPR050428">
    <property type="entry name" value="TCS_sensor_his_kinase"/>
</dbReference>
<dbReference type="STRING" id="658167.SAMN04488135_10918"/>
<evidence type="ECO:0000256" key="1">
    <source>
        <dbReference type="ARBA" id="ARBA00000085"/>
    </source>
</evidence>
<keyword evidence="9" id="KW-0902">Two-component regulatory system</keyword>
<keyword evidence="5" id="KW-0808">Transferase</keyword>
<organism evidence="14 15">
    <name type="scientific">Pollutimonas bauzanensis</name>
    <dbReference type="NCBI Taxonomy" id="658167"/>
    <lineage>
        <taxon>Bacteria</taxon>
        <taxon>Pseudomonadati</taxon>
        <taxon>Pseudomonadota</taxon>
        <taxon>Betaproteobacteria</taxon>
        <taxon>Burkholderiales</taxon>
        <taxon>Alcaligenaceae</taxon>
        <taxon>Pollutimonas</taxon>
    </lineage>
</organism>
<evidence type="ECO:0000256" key="2">
    <source>
        <dbReference type="ARBA" id="ARBA00004370"/>
    </source>
</evidence>
<dbReference type="InterPro" id="IPR036890">
    <property type="entry name" value="HATPase_C_sf"/>
</dbReference>
<evidence type="ECO:0000256" key="4">
    <source>
        <dbReference type="ARBA" id="ARBA00022553"/>
    </source>
</evidence>
<dbReference type="PROSITE" id="PS50109">
    <property type="entry name" value="HIS_KIN"/>
    <property type="match status" value="1"/>
</dbReference>
<evidence type="ECO:0000259" key="13">
    <source>
        <dbReference type="PROSITE" id="PS50885"/>
    </source>
</evidence>
<name>A0A1M5YEG9_9BURK</name>
<proteinExistence type="predicted"/>
<dbReference type="EMBL" id="FQXE01000009">
    <property type="protein sequence ID" value="SHI10376.1"/>
    <property type="molecule type" value="Genomic_DNA"/>
</dbReference>
<evidence type="ECO:0000256" key="9">
    <source>
        <dbReference type="ARBA" id="ARBA00023012"/>
    </source>
</evidence>
<evidence type="ECO:0000259" key="12">
    <source>
        <dbReference type="PROSITE" id="PS50109"/>
    </source>
</evidence>
<dbReference type="Gene3D" id="3.30.565.10">
    <property type="entry name" value="Histidine kinase-like ATPase, C-terminal domain"/>
    <property type="match status" value="1"/>
</dbReference>
<dbReference type="InterPro" id="IPR013727">
    <property type="entry name" value="2CSK_N"/>
</dbReference>
<evidence type="ECO:0000256" key="10">
    <source>
        <dbReference type="ARBA" id="ARBA00023136"/>
    </source>
</evidence>
<dbReference type="EC" id="2.7.13.3" evidence="3"/>
<sequence length="832" mass="89785">MSNDVFSIRSRIFRVAIVLLVLSSVVLVVFLHDYATRAADRAFDRLLAASALSIAGAVQIEDSQVAVELPFAALAMLSGNERVFYAVRNAQGKLVTGYGDLDAGMPLAGSASAVFNNAHYRRDDIRIATVGRLVSVNQQAGWVTVRVAETRGARQALAQEILNRSVLPLLVMVAVALSLLWFGVTRAFAPLRLIETELRQRQPNDLEPLSSPVPREVRRLVEALNGFMLRLQAMLNSLNNLVADAAHQVRTPLASLRAQSEVALEETDAAKLHERLVRIHLNASRASQLVNQLLMDATITHRLGSRGHAMVGVAEIINETRQRIGPLDARRLRISIAPEVRRGRILGDRVALREMLRNLVDNALRYAPDGEVELQAEGLPGHRLGLTVADRGPGIADNEKDLVLERFGRGSGAESQPGSGLGLSIVKAVIDGHKGTLALRNRPGGGLLVYVTLPLSPAAAVAPALAMLGMLGVAGLLALACLAWPRPSWAHEAASGSAITSYYPAAHEASTLTIAGSTDTPLFASLALAFQESHPDVSLVYREIGTRELYELAVAGKLRQADILVSSAVDLQLKLANDGYALPYASSHTRELPAWAVWRSEVFGFTFEPIVMVYNPDRYSEKTAPRSRQALLRLLEQDRKRMHARIGTYDIALSSVGHLLAVQDEILSSNFWGLANALGQVDVQLEANTADILDKIESGELDLGYNVLGSYALARQQAGHRLGIVIPEDYVLVLARAALIARHSPQPELAGTFLDWLLSPAGQAVAAGQAGLGAIMGAHTGKGYASGPLALSQSIVQPIALTPALLVGLDQQRHSRFLQNWKRLVTDTPPRP</sequence>
<protein>
    <recommendedName>
        <fullName evidence="3">histidine kinase</fullName>
        <ecNumber evidence="3">2.7.13.3</ecNumber>
    </recommendedName>
</protein>
<dbReference type="PRINTS" id="PR00344">
    <property type="entry name" value="BCTRLSENSOR"/>
</dbReference>
<keyword evidence="6 11" id="KW-0812">Transmembrane</keyword>
<dbReference type="Pfam" id="PF00512">
    <property type="entry name" value="HisKA"/>
    <property type="match status" value="1"/>
</dbReference>